<evidence type="ECO:0000313" key="2">
    <source>
        <dbReference type="EMBL" id="APO70343.1"/>
    </source>
</evidence>
<keyword evidence="2" id="KW-0614">Plasmid</keyword>
<dbReference type="Proteomes" id="UP000184749">
    <property type="component" value="Plasmid pRgalIE4872c"/>
</dbReference>
<sequence>MALLSQFSPSCHSGSPLPGPVRRPITACTVNKLGGHKGGLGMLDQRVPPPCVDQAIRNLEAAGNFGNHRAWCESLRQYLRAIFQ</sequence>
<feature type="compositionally biased region" description="Polar residues" evidence="1">
    <location>
        <begin position="1"/>
        <end position="13"/>
    </location>
</feature>
<evidence type="ECO:0000313" key="3">
    <source>
        <dbReference type="Proteomes" id="UP000184749"/>
    </source>
</evidence>
<dbReference type="EMBL" id="CP017104">
    <property type="protein sequence ID" value="APO70343.1"/>
    <property type="molecule type" value="Genomic_DNA"/>
</dbReference>
<geneLocation type="plasmid" evidence="3">
    <name>prgalie4872c</name>
</geneLocation>
<evidence type="ECO:0000256" key="1">
    <source>
        <dbReference type="SAM" id="MobiDB-lite"/>
    </source>
</evidence>
<reference evidence="2 3" key="1">
    <citation type="submission" date="2016-09" db="EMBL/GenBank/DDBJ databases">
        <title>The complete genome sequences of Rhizobium gallicum, symbiovars gallicum and phaseoli, symbionts associated to common bean (Phaseolus vulgaris).</title>
        <authorList>
            <person name="Bustos P."/>
            <person name="Santamaria R.I."/>
            <person name="Perez-Carrascal O.M."/>
            <person name="Juarez S."/>
            <person name="Lozano L."/>
            <person name="Martinez-Flores I."/>
            <person name="Martinez-Romero E."/>
            <person name="Cevallos M."/>
            <person name="Romero D."/>
            <person name="Davila G."/>
            <person name="Gonzalez V."/>
        </authorList>
    </citation>
    <scope>NUCLEOTIDE SEQUENCE [LARGE SCALE GENOMIC DNA]</scope>
    <source>
        <strain evidence="2 3">IE4872</strain>
        <plasmid evidence="3">prgalie4872c</plasmid>
    </source>
</reference>
<proteinExistence type="predicted"/>
<protein>
    <submittedName>
        <fullName evidence="2">Uncharacterized protein</fullName>
    </submittedName>
</protein>
<organism evidence="2 3">
    <name type="scientific">Rhizobium gallicum</name>
    <dbReference type="NCBI Taxonomy" id="56730"/>
    <lineage>
        <taxon>Bacteria</taxon>
        <taxon>Pseudomonadati</taxon>
        <taxon>Pseudomonadota</taxon>
        <taxon>Alphaproteobacteria</taxon>
        <taxon>Hyphomicrobiales</taxon>
        <taxon>Rhizobiaceae</taxon>
        <taxon>Rhizobium/Agrobacterium group</taxon>
        <taxon>Rhizobium</taxon>
    </lineage>
</organism>
<dbReference type="AlphaFoldDB" id="A0A1L5NR15"/>
<gene>
    <name evidence="2" type="ORF">IE4872_PC00318</name>
</gene>
<feature type="region of interest" description="Disordered" evidence="1">
    <location>
        <begin position="1"/>
        <end position="22"/>
    </location>
</feature>
<name>A0A1L5NR15_9HYPH</name>
<accession>A0A1L5NR15</accession>